<accession>A0A2Y8ZT36</accession>
<organism evidence="1 2">
    <name type="scientific">Branchiibius hedensis</name>
    <dbReference type="NCBI Taxonomy" id="672460"/>
    <lineage>
        <taxon>Bacteria</taxon>
        <taxon>Bacillati</taxon>
        <taxon>Actinomycetota</taxon>
        <taxon>Actinomycetes</taxon>
        <taxon>Micrococcales</taxon>
        <taxon>Dermacoccaceae</taxon>
        <taxon>Branchiibius</taxon>
    </lineage>
</organism>
<dbReference type="RefSeq" id="WP_109683820.1">
    <property type="nucleotide sequence ID" value="NZ_QGDN01000001.1"/>
</dbReference>
<dbReference type="Pfam" id="PF05015">
    <property type="entry name" value="HigB-like_toxin"/>
    <property type="match status" value="1"/>
</dbReference>
<protein>
    <submittedName>
        <fullName evidence="1">Proteic killer suppression protein</fullName>
    </submittedName>
</protein>
<sequence>MIRSFADRDTEKIWRRESVKRLDPRIHKAANRELHLIDAATTLDALRVPPGNRLEALKGDRVGQHSIRINDQWRICFRWADGGAEDVQIVDYH</sequence>
<dbReference type="Proteomes" id="UP000250028">
    <property type="component" value="Unassembled WGS sequence"/>
</dbReference>
<keyword evidence="2" id="KW-1185">Reference proteome</keyword>
<dbReference type="InterPro" id="IPR035093">
    <property type="entry name" value="RelE/ParE_toxin_dom_sf"/>
</dbReference>
<dbReference type="EMBL" id="UESZ01000001">
    <property type="protein sequence ID" value="SSA33077.1"/>
    <property type="molecule type" value="Genomic_DNA"/>
</dbReference>
<dbReference type="PANTHER" id="PTHR40266">
    <property type="entry name" value="TOXIN HIGB-1"/>
    <property type="match status" value="1"/>
</dbReference>
<reference evidence="2" key="1">
    <citation type="submission" date="2016-10" db="EMBL/GenBank/DDBJ databases">
        <authorList>
            <person name="Varghese N."/>
            <person name="Submissions S."/>
        </authorList>
    </citation>
    <scope>NUCLEOTIDE SEQUENCE [LARGE SCALE GENOMIC DNA]</scope>
    <source>
        <strain evidence="2">DSM 22951</strain>
    </source>
</reference>
<dbReference type="Gene3D" id="3.30.2310.20">
    <property type="entry name" value="RelE-like"/>
    <property type="match status" value="1"/>
</dbReference>
<name>A0A2Y8ZT36_9MICO</name>
<dbReference type="AlphaFoldDB" id="A0A2Y8ZT36"/>
<dbReference type="InterPro" id="IPR007711">
    <property type="entry name" value="HigB-1"/>
</dbReference>
<dbReference type="OrthoDB" id="9801102at2"/>
<dbReference type="PANTHER" id="PTHR40266:SF2">
    <property type="entry name" value="TOXIN HIGB-1"/>
    <property type="match status" value="1"/>
</dbReference>
<proteinExistence type="predicted"/>
<dbReference type="SUPFAM" id="SSF143011">
    <property type="entry name" value="RelE-like"/>
    <property type="match status" value="1"/>
</dbReference>
<evidence type="ECO:0000313" key="2">
    <source>
        <dbReference type="Proteomes" id="UP000250028"/>
    </source>
</evidence>
<evidence type="ECO:0000313" key="1">
    <source>
        <dbReference type="EMBL" id="SSA33077.1"/>
    </source>
</evidence>
<gene>
    <name evidence="1" type="ORF">SAMN04489750_0348</name>
</gene>